<evidence type="ECO:0000313" key="3">
    <source>
        <dbReference type="Proteomes" id="UP000239532"/>
    </source>
</evidence>
<sequence length="288" mass="31505">MIWLVLSVLTSSLLYVIFKYFKVFEVNTLHAIVINYMVAAVTGLLVFQGEISVTKIVNGNWFWFSIILGALFITVFNILALTSQKNGLSVAAVASKMSLIIPVVFGIWAYSESLGWLKIAGIVIALASVYLASLKSKNGLTIHKKELLLPALLFLSSGTIDTIIKYAEKNFVPDGDEPIFSAVCFVAAFGLGLLILVYEALNGRRLQLKSVVAGIALGIPNYFSIHFLIKALKNGMESSVFFPINHVGTVLFTTLLGYLLFKERLLVKNYWGIALAVVAIICIAFAKA</sequence>
<name>A0A2S9WRJ3_9FLAO</name>
<keyword evidence="1" id="KW-0472">Membrane</keyword>
<protein>
    <submittedName>
        <fullName evidence="2">Uncharacterized protein</fullName>
    </submittedName>
</protein>
<dbReference type="Proteomes" id="UP000239532">
    <property type="component" value="Unassembled WGS sequence"/>
</dbReference>
<feature type="transmembrane region" description="Helical" evidence="1">
    <location>
        <begin position="6"/>
        <end position="21"/>
    </location>
</feature>
<dbReference type="InterPro" id="IPR037185">
    <property type="entry name" value="EmrE-like"/>
</dbReference>
<feature type="transmembrane region" description="Helical" evidence="1">
    <location>
        <begin position="28"/>
        <end position="49"/>
    </location>
</feature>
<feature type="transmembrane region" description="Helical" evidence="1">
    <location>
        <begin position="270"/>
        <end position="286"/>
    </location>
</feature>
<dbReference type="AlphaFoldDB" id="A0A2S9WRJ3"/>
<keyword evidence="3" id="KW-1185">Reference proteome</keyword>
<dbReference type="EMBL" id="MQUC01000003">
    <property type="protein sequence ID" value="PRP66101.1"/>
    <property type="molecule type" value="Genomic_DNA"/>
</dbReference>
<dbReference type="Gene3D" id="1.10.3730.20">
    <property type="match status" value="2"/>
</dbReference>
<dbReference type="RefSeq" id="WP_105981947.1">
    <property type="nucleotide sequence ID" value="NZ_MQUC01000003.1"/>
</dbReference>
<feature type="transmembrane region" description="Helical" evidence="1">
    <location>
        <begin position="179"/>
        <end position="198"/>
    </location>
</feature>
<feature type="transmembrane region" description="Helical" evidence="1">
    <location>
        <begin position="241"/>
        <end position="261"/>
    </location>
</feature>
<evidence type="ECO:0000313" key="2">
    <source>
        <dbReference type="EMBL" id="PRP66101.1"/>
    </source>
</evidence>
<comment type="caution">
    <text evidence="2">The sequence shown here is derived from an EMBL/GenBank/DDBJ whole genome shotgun (WGS) entry which is preliminary data.</text>
</comment>
<feature type="transmembrane region" description="Helical" evidence="1">
    <location>
        <begin position="88"/>
        <end position="110"/>
    </location>
</feature>
<reference evidence="2 3" key="1">
    <citation type="submission" date="2016-11" db="EMBL/GenBank/DDBJ databases">
        <title>Trade-off between light-utilization and light-protection in marine flavobacteria.</title>
        <authorList>
            <person name="Kumagai Y."/>
        </authorList>
    </citation>
    <scope>NUCLEOTIDE SEQUENCE [LARGE SCALE GENOMIC DNA]</scope>
    <source>
        <strain evidence="2 3">JCM 17109</strain>
    </source>
</reference>
<feature type="transmembrane region" description="Helical" evidence="1">
    <location>
        <begin position="147"/>
        <end position="167"/>
    </location>
</feature>
<accession>A0A2S9WRJ3</accession>
<gene>
    <name evidence="2" type="ORF">BST86_02860</name>
</gene>
<keyword evidence="1" id="KW-1133">Transmembrane helix</keyword>
<keyword evidence="1" id="KW-0812">Transmembrane</keyword>
<evidence type="ECO:0000256" key="1">
    <source>
        <dbReference type="SAM" id="Phobius"/>
    </source>
</evidence>
<feature type="transmembrane region" description="Helical" evidence="1">
    <location>
        <begin position="210"/>
        <end position="229"/>
    </location>
</feature>
<feature type="transmembrane region" description="Helical" evidence="1">
    <location>
        <begin position="61"/>
        <end position="81"/>
    </location>
</feature>
<dbReference type="SUPFAM" id="SSF103481">
    <property type="entry name" value="Multidrug resistance efflux transporter EmrE"/>
    <property type="match status" value="2"/>
</dbReference>
<proteinExistence type="predicted"/>
<dbReference type="OrthoDB" id="1524053at2"/>
<feature type="transmembrane region" description="Helical" evidence="1">
    <location>
        <begin position="116"/>
        <end position="135"/>
    </location>
</feature>
<organism evidence="2 3">
    <name type="scientific">Nonlabens agnitus</name>
    <dbReference type="NCBI Taxonomy" id="870484"/>
    <lineage>
        <taxon>Bacteria</taxon>
        <taxon>Pseudomonadati</taxon>
        <taxon>Bacteroidota</taxon>
        <taxon>Flavobacteriia</taxon>
        <taxon>Flavobacteriales</taxon>
        <taxon>Flavobacteriaceae</taxon>
        <taxon>Nonlabens</taxon>
    </lineage>
</organism>